<gene>
    <name evidence="2" type="ORF">R2D22_32970</name>
</gene>
<dbReference type="Pfam" id="PF25637">
    <property type="entry name" value="DUF7942"/>
    <property type="match status" value="1"/>
</dbReference>
<evidence type="ECO:0000256" key="1">
    <source>
        <dbReference type="SAM" id="Phobius"/>
    </source>
</evidence>
<feature type="transmembrane region" description="Helical" evidence="1">
    <location>
        <begin position="12"/>
        <end position="30"/>
    </location>
</feature>
<reference evidence="2 3" key="1">
    <citation type="submission" date="2023-10" db="EMBL/GenBank/DDBJ databases">
        <title>The genome sequence of Streptomyces sp. HUAS YS2.</title>
        <authorList>
            <person name="Mo P."/>
        </authorList>
    </citation>
    <scope>NUCLEOTIDE SEQUENCE [LARGE SCALE GENOMIC DNA]</scope>
    <source>
        <strain evidence="2 3">HUAS YS2</strain>
    </source>
</reference>
<evidence type="ECO:0008006" key="4">
    <source>
        <dbReference type="Google" id="ProtNLM"/>
    </source>
</evidence>
<dbReference type="InterPro" id="IPR057702">
    <property type="entry name" value="DUF7942"/>
</dbReference>
<dbReference type="NCBIfam" id="NF046119">
    <property type="entry name" value="memb_SCO4225"/>
    <property type="match status" value="1"/>
</dbReference>
<organism evidence="2 3">
    <name type="scientific">Streptomyces solicathayae</name>
    <dbReference type="NCBI Taxonomy" id="3081768"/>
    <lineage>
        <taxon>Bacteria</taxon>
        <taxon>Bacillati</taxon>
        <taxon>Actinomycetota</taxon>
        <taxon>Actinomycetes</taxon>
        <taxon>Kitasatosporales</taxon>
        <taxon>Streptomycetaceae</taxon>
        <taxon>Streptomyces</taxon>
    </lineage>
</organism>
<keyword evidence="3" id="KW-1185">Reference proteome</keyword>
<accession>A0ABZ0M2Q6</accession>
<protein>
    <recommendedName>
        <fullName evidence="4">Integral membrane protein</fullName>
    </recommendedName>
</protein>
<feature type="transmembrane region" description="Helical" evidence="1">
    <location>
        <begin position="77"/>
        <end position="101"/>
    </location>
</feature>
<keyword evidence="1" id="KW-0472">Membrane</keyword>
<keyword evidence="1" id="KW-0812">Transmembrane</keyword>
<feature type="transmembrane region" description="Helical" evidence="1">
    <location>
        <begin position="42"/>
        <end position="65"/>
    </location>
</feature>
<dbReference type="Proteomes" id="UP001301731">
    <property type="component" value="Chromosome"/>
</dbReference>
<evidence type="ECO:0000313" key="2">
    <source>
        <dbReference type="EMBL" id="WOX25936.1"/>
    </source>
</evidence>
<evidence type="ECO:0000313" key="3">
    <source>
        <dbReference type="Proteomes" id="UP001301731"/>
    </source>
</evidence>
<proteinExistence type="predicted"/>
<keyword evidence="1" id="KW-1133">Transmembrane helix</keyword>
<sequence>MQRLGTFVRLTFGNPLSLAYLGIVGLLVLLDRTSTAAPQSDASIMPGLLALGLAAPTGAVLFVARGMIGRDVIDEDVFIPAALVFSYVFQAFVLGFLYRWFRRRAARARAVPGPGAGWQNPAHGTDHERR</sequence>
<dbReference type="EMBL" id="CP137573">
    <property type="protein sequence ID" value="WOX25936.1"/>
    <property type="molecule type" value="Genomic_DNA"/>
</dbReference>
<dbReference type="RefSeq" id="WP_318108748.1">
    <property type="nucleotide sequence ID" value="NZ_CP137573.1"/>
</dbReference>
<name>A0ABZ0M2Q6_9ACTN</name>